<name>A0ABX4UQH1_9ACTO</name>
<keyword evidence="2" id="KW-0812">Transmembrane</keyword>
<feature type="compositionally biased region" description="Basic and acidic residues" evidence="1">
    <location>
        <begin position="1"/>
        <end position="16"/>
    </location>
</feature>
<keyword evidence="2" id="KW-0472">Membrane</keyword>
<evidence type="ECO:0000313" key="4">
    <source>
        <dbReference type="Proteomes" id="UP000243201"/>
    </source>
</evidence>
<feature type="compositionally biased region" description="Basic and acidic residues" evidence="1">
    <location>
        <begin position="32"/>
        <end position="49"/>
    </location>
</feature>
<dbReference type="EMBL" id="PNGC01000001">
    <property type="protein sequence ID" value="PMB90508.1"/>
    <property type="molecule type" value="Genomic_DNA"/>
</dbReference>
<feature type="transmembrane region" description="Helical" evidence="2">
    <location>
        <begin position="165"/>
        <end position="185"/>
    </location>
</feature>
<keyword evidence="4" id="KW-1185">Reference proteome</keyword>
<feature type="compositionally biased region" description="Acidic residues" evidence="1">
    <location>
        <begin position="104"/>
        <end position="117"/>
    </location>
</feature>
<gene>
    <name evidence="3" type="ORF">CJ240_01885</name>
</gene>
<evidence type="ECO:0000313" key="3">
    <source>
        <dbReference type="EMBL" id="PMB90508.1"/>
    </source>
</evidence>
<comment type="caution">
    <text evidence="3">The sequence shown here is derived from an EMBL/GenBank/DDBJ whole genome shotgun (WGS) entry which is preliminary data.</text>
</comment>
<sequence length="337" mass="35816">MSNEADKEETAGHGLEDADNTSANLEKVSPAAKEEGNPSPQTREDHSKEVSAPTLESEEPDPEAEQPDQPEEGGNDAADSVDTSETELKIPEILPLGGAREDSPEQPEDDDEKDDDERVWGNQVGGHVDREEVPVTPAGNAFDVSQISVKKSESVKKTHSGSRRVVAWILGVIAVIALVVVGLYASGILQKIFNPEGAASPQEGARAYYGALLDKDAETLCALSSPSARGELVTALSKKSGGNSDSVKACTVAAKEAFAQVPDDPAIKIKDMLFTPEKAADVGGAKAILIKDKKGTPLQIMGWQEIDGRWFLAGQQTQQKVMMKYQQSLAAGAKGKK</sequence>
<organism evidence="3 4">
    <name type="scientific">Varibaculum cambriense</name>
    <dbReference type="NCBI Taxonomy" id="184870"/>
    <lineage>
        <taxon>Bacteria</taxon>
        <taxon>Bacillati</taxon>
        <taxon>Actinomycetota</taxon>
        <taxon>Actinomycetes</taxon>
        <taxon>Actinomycetales</taxon>
        <taxon>Actinomycetaceae</taxon>
        <taxon>Varibaculum</taxon>
    </lineage>
</organism>
<accession>A0ABX4UQH1</accession>
<feature type="compositionally biased region" description="Acidic residues" evidence="1">
    <location>
        <begin position="56"/>
        <end position="74"/>
    </location>
</feature>
<protein>
    <recommendedName>
        <fullName evidence="5">DUF4878 domain-containing protein</fullName>
    </recommendedName>
</protein>
<evidence type="ECO:0000256" key="1">
    <source>
        <dbReference type="SAM" id="MobiDB-lite"/>
    </source>
</evidence>
<reference evidence="3 4" key="1">
    <citation type="submission" date="2017-09" db="EMBL/GenBank/DDBJ databases">
        <title>Bacterial strain isolated from the female urinary microbiota.</title>
        <authorList>
            <person name="Thomas-White K."/>
            <person name="Kumar N."/>
            <person name="Forster S."/>
            <person name="Putonti C."/>
            <person name="Lawley T."/>
            <person name="Wolfe A.J."/>
        </authorList>
    </citation>
    <scope>NUCLEOTIDE SEQUENCE [LARGE SCALE GENOMIC DNA]</scope>
    <source>
        <strain evidence="3 4">UMB0744</strain>
    </source>
</reference>
<keyword evidence="2" id="KW-1133">Transmembrane helix</keyword>
<feature type="region of interest" description="Disordered" evidence="1">
    <location>
        <begin position="1"/>
        <end position="125"/>
    </location>
</feature>
<proteinExistence type="predicted"/>
<dbReference type="RefSeq" id="WP_102183968.1">
    <property type="nucleotide sequence ID" value="NZ_CAUPGC010000001.1"/>
</dbReference>
<dbReference type="Proteomes" id="UP000243201">
    <property type="component" value="Unassembled WGS sequence"/>
</dbReference>
<evidence type="ECO:0008006" key="5">
    <source>
        <dbReference type="Google" id="ProtNLM"/>
    </source>
</evidence>
<evidence type="ECO:0000256" key="2">
    <source>
        <dbReference type="SAM" id="Phobius"/>
    </source>
</evidence>